<reference evidence="3 4" key="1">
    <citation type="submission" date="2011-06" db="EMBL/GenBank/DDBJ databases">
        <title>The complete genome of Spirochaeta thermophila DSM 6578.</title>
        <authorList>
            <consortium name="US DOE Joint Genome Institute (JGI-PGF)"/>
            <person name="Lucas S."/>
            <person name="Lapidus A."/>
            <person name="Bruce D."/>
            <person name="Goodwin L."/>
            <person name="Pitluck S."/>
            <person name="Peters L."/>
            <person name="Kyrpides N."/>
            <person name="Mavromatis K."/>
            <person name="Ivanova N."/>
            <person name="Mikailova N."/>
            <person name="Pagani I."/>
            <person name="Chertkov O."/>
            <person name="Detter J.C."/>
            <person name="Tapia R."/>
            <person name="Han C."/>
            <person name="Land M."/>
            <person name="Hauser L."/>
            <person name="Markowitz V."/>
            <person name="Cheng J.-F."/>
            <person name="Hugenholtz P."/>
            <person name="Woyke T."/>
            <person name="Wu D."/>
            <person name="Spring S."/>
            <person name="Merkhoffer B."/>
            <person name="Schneider S."/>
            <person name="Klenk H.-P."/>
            <person name="Eisen J.A."/>
        </authorList>
    </citation>
    <scope>NUCLEOTIDE SEQUENCE [LARGE SCALE GENOMIC DNA]</scope>
    <source>
        <strain evidence="4">ATCC 700085 / DSM 6578 / Z-1203</strain>
    </source>
</reference>
<evidence type="ECO:0000313" key="4">
    <source>
        <dbReference type="Proteomes" id="UP000007254"/>
    </source>
</evidence>
<keyword evidence="1" id="KW-0597">Phosphoprotein</keyword>
<dbReference type="SUPFAM" id="SSF52172">
    <property type="entry name" value="CheY-like"/>
    <property type="match status" value="1"/>
</dbReference>
<protein>
    <submittedName>
        <fullName evidence="3">Response regulator receiver protein</fullName>
    </submittedName>
</protein>
<dbReference type="InterPro" id="IPR052048">
    <property type="entry name" value="ST_Response_Regulator"/>
</dbReference>
<name>G0GB68_WINT7</name>
<accession>G0GB68</accession>
<dbReference type="InterPro" id="IPR001789">
    <property type="entry name" value="Sig_transdc_resp-reg_receiver"/>
</dbReference>
<dbReference type="SMART" id="SM00448">
    <property type="entry name" value="REC"/>
    <property type="match status" value="1"/>
</dbReference>
<dbReference type="RefSeq" id="WP_014624469.1">
    <property type="nucleotide sequence ID" value="NC_017583.1"/>
</dbReference>
<proteinExistence type="predicted"/>
<dbReference type="OrthoDB" id="9790669at2"/>
<dbReference type="PROSITE" id="PS50110">
    <property type="entry name" value="RESPONSE_REGULATORY"/>
    <property type="match status" value="1"/>
</dbReference>
<dbReference type="KEGG" id="stq:Spith_0817"/>
<dbReference type="Gene3D" id="3.40.50.2300">
    <property type="match status" value="1"/>
</dbReference>
<feature type="domain" description="Response regulatory" evidence="2">
    <location>
        <begin position="27"/>
        <end position="144"/>
    </location>
</feature>
<dbReference type="HOGENOM" id="CLU_000445_69_15_12"/>
<dbReference type="PANTHER" id="PTHR43228">
    <property type="entry name" value="TWO-COMPONENT RESPONSE REGULATOR"/>
    <property type="match status" value="1"/>
</dbReference>
<sequence>MKLKGDLPVGDQAGKFEGRKPDGTPYKILIADDSIFVTKQLRQILSSAGFEVIGEANTGEEAVELYKSLHPDVDLVTLDITMPRMDGITALKKIMEFDADARVVIISALGRDDLVKTALLEGAKNFIVKPLNREKVLERILIALR</sequence>
<dbReference type="Pfam" id="PF00072">
    <property type="entry name" value="Response_reg"/>
    <property type="match status" value="1"/>
</dbReference>
<dbReference type="InterPro" id="IPR011006">
    <property type="entry name" value="CheY-like_superfamily"/>
</dbReference>
<keyword evidence="4" id="KW-1185">Reference proteome</keyword>
<feature type="modified residue" description="4-aspartylphosphate" evidence="1">
    <location>
        <position position="79"/>
    </location>
</feature>
<gene>
    <name evidence="3" type="ordered locus">Spith_0817</name>
</gene>
<dbReference type="Proteomes" id="UP000007254">
    <property type="component" value="Chromosome"/>
</dbReference>
<evidence type="ECO:0000256" key="1">
    <source>
        <dbReference type="PROSITE-ProRule" id="PRU00169"/>
    </source>
</evidence>
<evidence type="ECO:0000313" key="3">
    <source>
        <dbReference type="EMBL" id="AEJ61092.1"/>
    </source>
</evidence>
<dbReference type="STRING" id="869211.Spith_0817"/>
<dbReference type="AlphaFoldDB" id="G0GB68"/>
<dbReference type="GO" id="GO:0000160">
    <property type="term" value="P:phosphorelay signal transduction system"/>
    <property type="evidence" value="ECO:0007669"/>
    <property type="project" value="InterPro"/>
</dbReference>
<evidence type="ECO:0000259" key="2">
    <source>
        <dbReference type="PROSITE" id="PS50110"/>
    </source>
</evidence>
<dbReference type="EMBL" id="CP002903">
    <property type="protein sequence ID" value="AEJ61092.1"/>
    <property type="molecule type" value="Genomic_DNA"/>
</dbReference>
<dbReference type="PANTHER" id="PTHR43228:SF1">
    <property type="entry name" value="TWO-COMPONENT RESPONSE REGULATOR ARR22"/>
    <property type="match status" value="1"/>
</dbReference>
<organism evidence="3 4">
    <name type="scientific">Winmispira thermophila (strain ATCC 700085 / DSM 6578 / Z-1203)</name>
    <name type="common">Spirochaeta thermophila</name>
    <dbReference type="NCBI Taxonomy" id="869211"/>
    <lineage>
        <taxon>Bacteria</taxon>
        <taxon>Pseudomonadati</taxon>
        <taxon>Spirochaetota</taxon>
        <taxon>Spirochaetia</taxon>
        <taxon>Winmispirales</taxon>
        <taxon>Winmispiraceae</taxon>
        <taxon>Winmispira</taxon>
    </lineage>
</organism>